<comment type="caution">
    <text evidence="2">The sequence shown here is derived from an EMBL/GenBank/DDBJ whole genome shotgun (WGS) entry which is preliminary data.</text>
</comment>
<feature type="domain" description="PPM-type phosphatase" evidence="1">
    <location>
        <begin position="102"/>
        <end position="468"/>
    </location>
</feature>
<dbReference type="GeneID" id="59339610"/>
<dbReference type="SUPFAM" id="SSF81606">
    <property type="entry name" value="PP2C-like"/>
    <property type="match status" value="1"/>
</dbReference>
<dbReference type="EMBL" id="JACAZF010000001">
    <property type="protein sequence ID" value="KAF7314981.1"/>
    <property type="molecule type" value="Genomic_DNA"/>
</dbReference>
<dbReference type="CDD" id="cd00143">
    <property type="entry name" value="PP2Cc"/>
    <property type="match status" value="1"/>
</dbReference>
<name>A0A8H6TDY6_9AGAR</name>
<organism evidence="2 3">
    <name type="scientific">Mycena indigotica</name>
    <dbReference type="NCBI Taxonomy" id="2126181"/>
    <lineage>
        <taxon>Eukaryota</taxon>
        <taxon>Fungi</taxon>
        <taxon>Dikarya</taxon>
        <taxon>Basidiomycota</taxon>
        <taxon>Agaricomycotina</taxon>
        <taxon>Agaricomycetes</taxon>
        <taxon>Agaricomycetidae</taxon>
        <taxon>Agaricales</taxon>
        <taxon>Marasmiineae</taxon>
        <taxon>Mycenaceae</taxon>
        <taxon>Mycena</taxon>
    </lineage>
</organism>
<evidence type="ECO:0000313" key="2">
    <source>
        <dbReference type="EMBL" id="KAF7314981.1"/>
    </source>
</evidence>
<evidence type="ECO:0000313" key="3">
    <source>
        <dbReference type="Proteomes" id="UP000636479"/>
    </source>
</evidence>
<sequence>MFWQTAFRAAFRQRPGASFSRPWTIARLGLGVSVLAVLTNQHRLHNEAEADSSSSDKSDPPLGAGFTQDRFGWQQAIKYLGNEAPDGIIRMYWSSRFDTRIRIMSRGPRTLISMLEGDFVNRANVADVIQENLWFNLEALFRWYQTDLSTPQPVEFIHEPHPSPEAIHSVIRTAINFTDDFIRDFFLGRVFSSISKRYASDALRATTSSCLVSALYEEDVSLLHVANLGNMRAVLGRPRPPTEDGSVIYDVHVLSVDHTPQNPLERARIQAQHADEEIFTDDTLFGRPYTRALGDGPLKWSTDIHERLHRDYLAPEPDPRIKTPPYLSAEPDTTSIKVESGDFLVLSSSWLPQCLTDEEVVGLVGAWLQKNQDTNLYRSLDDTVPDPTPGVVLEREDLPVKLKEDNTTFFRKWNVPKRFVNSDPNPSMHLTNNAMGGADGNLRQALLELAPSESAGNTKSLGIAVVFFQ</sequence>
<dbReference type="PANTHER" id="PTHR13832">
    <property type="entry name" value="PROTEIN PHOSPHATASE 2C"/>
    <property type="match status" value="1"/>
</dbReference>
<protein>
    <submittedName>
        <fullName evidence="2">PPM-type phosphatase domain-containing protein</fullName>
    </submittedName>
</protein>
<dbReference type="InterPro" id="IPR036457">
    <property type="entry name" value="PPM-type-like_dom_sf"/>
</dbReference>
<dbReference type="Gene3D" id="3.60.40.10">
    <property type="entry name" value="PPM-type phosphatase domain"/>
    <property type="match status" value="1"/>
</dbReference>
<dbReference type="GO" id="GO:0004741">
    <property type="term" value="F:[pyruvate dehydrogenase (acetyl-transferring)]-phosphatase activity"/>
    <property type="evidence" value="ECO:0007669"/>
    <property type="project" value="TreeGrafter"/>
</dbReference>
<dbReference type="OrthoDB" id="420076at2759"/>
<dbReference type="Pfam" id="PF00481">
    <property type="entry name" value="PP2C"/>
    <property type="match status" value="1"/>
</dbReference>
<gene>
    <name evidence="2" type="ORF">MIND_00012200</name>
</gene>
<dbReference type="RefSeq" id="XP_037225004.1">
    <property type="nucleotide sequence ID" value="XM_037357094.1"/>
</dbReference>
<dbReference type="PROSITE" id="PS51746">
    <property type="entry name" value="PPM_2"/>
    <property type="match status" value="1"/>
</dbReference>
<dbReference type="GO" id="GO:0005739">
    <property type="term" value="C:mitochondrion"/>
    <property type="evidence" value="ECO:0007669"/>
    <property type="project" value="TreeGrafter"/>
</dbReference>
<dbReference type="AlphaFoldDB" id="A0A8H6TDY6"/>
<proteinExistence type="predicted"/>
<evidence type="ECO:0000259" key="1">
    <source>
        <dbReference type="PROSITE" id="PS51746"/>
    </source>
</evidence>
<dbReference type="InterPro" id="IPR015655">
    <property type="entry name" value="PP2C"/>
</dbReference>
<dbReference type="InterPro" id="IPR001932">
    <property type="entry name" value="PPM-type_phosphatase-like_dom"/>
</dbReference>
<keyword evidence="3" id="KW-1185">Reference proteome</keyword>
<reference evidence="2" key="1">
    <citation type="submission" date="2020-05" db="EMBL/GenBank/DDBJ databases">
        <title>Mycena genomes resolve the evolution of fungal bioluminescence.</title>
        <authorList>
            <person name="Tsai I.J."/>
        </authorList>
    </citation>
    <scope>NUCLEOTIDE SEQUENCE</scope>
    <source>
        <strain evidence="2">171206Taipei</strain>
    </source>
</reference>
<dbReference type="PANTHER" id="PTHR13832:SF792">
    <property type="entry name" value="GM14286P"/>
    <property type="match status" value="1"/>
</dbReference>
<accession>A0A8H6TDY6</accession>
<dbReference type="SMART" id="SM00332">
    <property type="entry name" value="PP2Cc"/>
    <property type="match status" value="1"/>
</dbReference>
<dbReference type="Proteomes" id="UP000636479">
    <property type="component" value="Unassembled WGS sequence"/>
</dbReference>